<dbReference type="InterPro" id="IPR029028">
    <property type="entry name" value="Alpha/beta_knot_MTases"/>
</dbReference>
<reference evidence="15 16" key="1">
    <citation type="journal article" date="2020" name="Curr. Microbiol.">
        <title>Tepidiphilus baoligensis sp. nov., a Novel Bacterium of the Family Hydrogenophilaceae Isolated from an Oil Reservoir.</title>
        <authorList>
            <person name="Zhang X."/>
            <person name="Wang G."/>
            <person name="Ma X."/>
            <person name="Yu J."/>
            <person name="You J."/>
            <person name="Xue Y."/>
            <person name="Ma Y."/>
        </authorList>
    </citation>
    <scope>NUCLEOTIDE SEQUENCE [LARGE SCALE GENOMIC DNA]</scope>
    <source>
        <strain evidence="15 16">B18-69</strain>
    </source>
</reference>
<evidence type="ECO:0000256" key="7">
    <source>
        <dbReference type="ARBA" id="ARBA00022603"/>
    </source>
</evidence>
<evidence type="ECO:0000256" key="1">
    <source>
        <dbReference type="ARBA" id="ARBA00004496"/>
    </source>
</evidence>
<evidence type="ECO:0000256" key="2">
    <source>
        <dbReference type="ARBA" id="ARBA00005528"/>
    </source>
</evidence>
<dbReference type="InterPro" id="IPR046887">
    <property type="entry name" value="RsmE_PUA-like"/>
</dbReference>
<evidence type="ECO:0000259" key="13">
    <source>
        <dbReference type="Pfam" id="PF04452"/>
    </source>
</evidence>
<dbReference type="NCBIfam" id="NF008692">
    <property type="entry name" value="PRK11713.1-5"/>
    <property type="match status" value="1"/>
</dbReference>
<comment type="caution">
    <text evidence="15">The sequence shown here is derived from an EMBL/GenBank/DDBJ whole genome shotgun (WGS) entry which is preliminary data.</text>
</comment>
<dbReference type="InterPro" id="IPR015947">
    <property type="entry name" value="PUA-like_sf"/>
</dbReference>
<evidence type="ECO:0000256" key="8">
    <source>
        <dbReference type="ARBA" id="ARBA00022679"/>
    </source>
</evidence>
<comment type="catalytic activity">
    <reaction evidence="11 12">
        <text>uridine(1498) in 16S rRNA + S-adenosyl-L-methionine = N(3)-methyluridine(1498) in 16S rRNA + S-adenosyl-L-homocysteine + H(+)</text>
        <dbReference type="Rhea" id="RHEA:42920"/>
        <dbReference type="Rhea" id="RHEA-COMP:10283"/>
        <dbReference type="Rhea" id="RHEA-COMP:10284"/>
        <dbReference type="ChEBI" id="CHEBI:15378"/>
        <dbReference type="ChEBI" id="CHEBI:57856"/>
        <dbReference type="ChEBI" id="CHEBI:59789"/>
        <dbReference type="ChEBI" id="CHEBI:65315"/>
        <dbReference type="ChEBI" id="CHEBI:74502"/>
        <dbReference type="EC" id="2.1.1.193"/>
    </reaction>
</comment>
<proteinExistence type="inferred from homology"/>
<comment type="subcellular location">
    <subcellularLocation>
        <location evidence="1 12">Cytoplasm</location>
    </subcellularLocation>
</comment>
<keyword evidence="8 12" id="KW-0808">Transferase</keyword>
<keyword evidence="5 12" id="KW-0963">Cytoplasm</keyword>
<feature type="domain" description="Ribosomal RNA small subunit methyltransferase E methyltransferase" evidence="13">
    <location>
        <begin position="75"/>
        <end position="239"/>
    </location>
</feature>
<dbReference type="PANTHER" id="PTHR30027">
    <property type="entry name" value="RIBOSOMAL RNA SMALL SUBUNIT METHYLTRANSFERASE E"/>
    <property type="match status" value="1"/>
</dbReference>
<evidence type="ECO:0000259" key="14">
    <source>
        <dbReference type="Pfam" id="PF20260"/>
    </source>
</evidence>
<accession>A0ABX1QL27</accession>
<comment type="similarity">
    <text evidence="2 12">Belongs to the RNA methyltransferase RsmE family.</text>
</comment>
<name>A0ABX1QL27_9PROT</name>
<dbReference type="EC" id="2.1.1.193" evidence="3 12"/>
<dbReference type="PIRSF" id="PIRSF015601">
    <property type="entry name" value="MTase_slr0722"/>
    <property type="match status" value="1"/>
</dbReference>
<dbReference type="Pfam" id="PF04452">
    <property type="entry name" value="Methyltrans_RNA"/>
    <property type="match status" value="1"/>
</dbReference>
<sequence length="245" mass="26799">MVARFFVPDLTPEAGALVSLPAEVAHHALRVLRLRAGAPVVVFDGRGGEWHGVLEPVGRDAARVRLEAFEPVSRELPFSVTLGQALLPAERMDWAIQKAVELGAARIVPLVTARTQTGGALERGARKQMHWQRVAVAAVQQCARTVVPEVARPCHWREWMEDVRTNHPEAHRWLLAPQGVPLSRLPPPSRPVIVLVGPEGGWSAEELSEAERIGVERIGLGPRILRSETAAAAVLAMMQALWGDR</sequence>
<keyword evidence="16" id="KW-1185">Reference proteome</keyword>
<dbReference type="SUPFAM" id="SSF75217">
    <property type="entry name" value="alpha/beta knot"/>
    <property type="match status" value="1"/>
</dbReference>
<dbReference type="PANTHER" id="PTHR30027:SF3">
    <property type="entry name" value="16S RRNA (URACIL(1498)-N(3))-METHYLTRANSFERASE"/>
    <property type="match status" value="1"/>
</dbReference>
<evidence type="ECO:0000256" key="9">
    <source>
        <dbReference type="ARBA" id="ARBA00022691"/>
    </source>
</evidence>
<keyword evidence="6 12" id="KW-0698">rRNA processing</keyword>
<evidence type="ECO:0000256" key="12">
    <source>
        <dbReference type="PIRNR" id="PIRNR015601"/>
    </source>
</evidence>
<dbReference type="Proteomes" id="UP000669605">
    <property type="component" value="Unassembled WGS sequence"/>
</dbReference>
<dbReference type="GO" id="GO:0032259">
    <property type="term" value="P:methylation"/>
    <property type="evidence" value="ECO:0007669"/>
    <property type="project" value="UniProtKB-KW"/>
</dbReference>
<organism evidence="15 16">
    <name type="scientific">Tepidiphilus baoligensis</name>
    <dbReference type="NCBI Taxonomy" id="2698687"/>
    <lineage>
        <taxon>Bacteria</taxon>
        <taxon>Pseudomonadati</taxon>
        <taxon>Pseudomonadota</taxon>
        <taxon>Hydrogenophilia</taxon>
        <taxon>Hydrogenophilales</taxon>
        <taxon>Hydrogenophilaceae</taxon>
        <taxon>Tepidiphilus</taxon>
    </lineage>
</organism>
<feature type="domain" description="Ribosomal RNA small subunit methyltransferase E PUA-like" evidence="14">
    <location>
        <begin position="20"/>
        <end position="66"/>
    </location>
</feature>
<evidence type="ECO:0000256" key="4">
    <source>
        <dbReference type="ARBA" id="ARBA00013673"/>
    </source>
</evidence>
<evidence type="ECO:0000256" key="3">
    <source>
        <dbReference type="ARBA" id="ARBA00012328"/>
    </source>
</evidence>
<dbReference type="EMBL" id="JAAAUB010000002">
    <property type="protein sequence ID" value="NMH16020.1"/>
    <property type="molecule type" value="Genomic_DNA"/>
</dbReference>
<keyword evidence="9 12" id="KW-0949">S-adenosyl-L-methionine</keyword>
<keyword evidence="7 12" id="KW-0489">Methyltransferase</keyword>
<dbReference type="InterPro" id="IPR029026">
    <property type="entry name" value="tRNA_m1G_MTases_N"/>
</dbReference>
<dbReference type="NCBIfam" id="TIGR00046">
    <property type="entry name" value="RsmE family RNA methyltransferase"/>
    <property type="match status" value="1"/>
</dbReference>
<evidence type="ECO:0000256" key="6">
    <source>
        <dbReference type="ARBA" id="ARBA00022552"/>
    </source>
</evidence>
<dbReference type="CDD" id="cd18084">
    <property type="entry name" value="RsmE-like"/>
    <property type="match status" value="1"/>
</dbReference>
<dbReference type="InterPro" id="IPR006700">
    <property type="entry name" value="RsmE"/>
</dbReference>
<dbReference type="RefSeq" id="WP_169115212.1">
    <property type="nucleotide sequence ID" value="NZ_JAAAUB010000002.1"/>
</dbReference>
<evidence type="ECO:0000256" key="10">
    <source>
        <dbReference type="ARBA" id="ARBA00025699"/>
    </source>
</evidence>
<evidence type="ECO:0000313" key="15">
    <source>
        <dbReference type="EMBL" id="NMH16020.1"/>
    </source>
</evidence>
<comment type="function">
    <text evidence="10 12">Specifically methylates the N3 position of the uracil ring of uridine 1498 (m3U1498) in 16S rRNA. Acts on the fully assembled 30S ribosomal subunit.</text>
</comment>
<evidence type="ECO:0000256" key="5">
    <source>
        <dbReference type="ARBA" id="ARBA00022490"/>
    </source>
</evidence>
<evidence type="ECO:0000256" key="11">
    <source>
        <dbReference type="ARBA" id="ARBA00047944"/>
    </source>
</evidence>
<dbReference type="Gene3D" id="3.40.1280.10">
    <property type="match status" value="1"/>
</dbReference>
<evidence type="ECO:0000313" key="16">
    <source>
        <dbReference type="Proteomes" id="UP000669605"/>
    </source>
</evidence>
<dbReference type="GO" id="GO:0008168">
    <property type="term" value="F:methyltransferase activity"/>
    <property type="evidence" value="ECO:0007669"/>
    <property type="project" value="UniProtKB-KW"/>
</dbReference>
<protein>
    <recommendedName>
        <fullName evidence="4 12">Ribosomal RNA small subunit methyltransferase E</fullName>
        <ecNumber evidence="3 12">2.1.1.193</ecNumber>
    </recommendedName>
</protein>
<dbReference type="SUPFAM" id="SSF88697">
    <property type="entry name" value="PUA domain-like"/>
    <property type="match status" value="1"/>
</dbReference>
<dbReference type="Pfam" id="PF20260">
    <property type="entry name" value="PUA_4"/>
    <property type="match status" value="1"/>
</dbReference>
<dbReference type="InterPro" id="IPR046886">
    <property type="entry name" value="RsmE_MTase_dom"/>
</dbReference>
<gene>
    <name evidence="15" type="ORF">GV368_02610</name>
</gene>